<proteinExistence type="predicted"/>
<dbReference type="Gene3D" id="2.20.140.10">
    <property type="entry name" value="WGR domain"/>
    <property type="match status" value="1"/>
</dbReference>
<dbReference type="Pfam" id="PF18741">
    <property type="entry name" value="MTES_1575"/>
    <property type="match status" value="1"/>
</dbReference>
<evidence type="ECO:0000313" key="4">
    <source>
        <dbReference type="Proteomes" id="UP000003688"/>
    </source>
</evidence>
<dbReference type="InterPro" id="IPR049468">
    <property type="entry name" value="Restrct_endonuc-II-like_dom"/>
</dbReference>
<dbReference type="AlphaFoldDB" id="B9XLD7"/>
<keyword evidence="4" id="KW-1185">Reference proteome</keyword>
<dbReference type="PANTHER" id="PTHR30634">
    <property type="entry name" value="OUTER MEMBRANE LOLAB LIPOPROTEIN INSERTION APPARATUS"/>
    <property type="match status" value="1"/>
</dbReference>
<dbReference type="STRING" id="320771.Cflav_PD1888"/>
<feature type="domain" description="WGR" evidence="2">
    <location>
        <begin position="183"/>
        <end position="263"/>
    </location>
</feature>
<protein>
    <submittedName>
        <fullName evidence="3">WGR domain protein</fullName>
    </submittedName>
</protein>
<dbReference type="RefSeq" id="WP_007416626.1">
    <property type="nucleotide sequence ID" value="NZ_ABOX02000029.1"/>
</dbReference>
<organism evidence="3 4">
    <name type="scientific">Pedosphaera parvula (strain Ellin514)</name>
    <dbReference type="NCBI Taxonomy" id="320771"/>
    <lineage>
        <taxon>Bacteria</taxon>
        <taxon>Pseudomonadati</taxon>
        <taxon>Verrucomicrobiota</taxon>
        <taxon>Pedosphaerae</taxon>
        <taxon>Pedosphaerales</taxon>
        <taxon>Pedosphaeraceae</taxon>
        <taxon>Pedosphaera</taxon>
    </lineage>
</organism>
<dbReference type="InterPro" id="IPR050458">
    <property type="entry name" value="LolB"/>
</dbReference>
<dbReference type="EMBL" id="ABOX02000029">
    <property type="protein sequence ID" value="EEF59340.1"/>
    <property type="molecule type" value="Genomic_DNA"/>
</dbReference>
<evidence type="ECO:0000256" key="1">
    <source>
        <dbReference type="SAM" id="MobiDB-lite"/>
    </source>
</evidence>
<feature type="region of interest" description="Disordered" evidence="1">
    <location>
        <begin position="163"/>
        <end position="198"/>
    </location>
</feature>
<comment type="caution">
    <text evidence="3">The sequence shown here is derived from an EMBL/GenBank/DDBJ whole genome shotgun (WGS) entry which is preliminary data.</text>
</comment>
<sequence length="263" mass="29265">MKNFLQYAEAVSKGDERSARRVLENLNPLTRKTLAPEPKRDAVMAALAEGLRKRGYAVDVNVGQSKFRCDLAVRNQAEELHQLGVMVDTEGHYANSNLLDRYLMQPSILRAFGWRFALVLTKDWYQDPEDVMNRLERVLKGEAEEKEVELPLEPAPVTQAEVKAQSNTAPASVGVGARKSESAASPKAQPGASTNRTRRFEFVGGGSQKFWEITLSGNSFTVRFGKIGTDGQSQSKNFADEVRARGEMESLIAEKLKKGYVER</sequence>
<reference evidence="3 4" key="1">
    <citation type="journal article" date="2011" name="J. Bacteriol.">
        <title>Genome sequence of 'Pedosphaera parvula' Ellin514, an aerobic Verrucomicrobial isolate from pasture soil.</title>
        <authorList>
            <person name="Kant R."/>
            <person name="van Passel M.W."/>
            <person name="Sangwan P."/>
            <person name="Palva A."/>
            <person name="Lucas S."/>
            <person name="Copeland A."/>
            <person name="Lapidus A."/>
            <person name="Glavina Del Rio T."/>
            <person name="Dalin E."/>
            <person name="Tice H."/>
            <person name="Bruce D."/>
            <person name="Goodwin L."/>
            <person name="Pitluck S."/>
            <person name="Chertkov O."/>
            <person name="Larimer F.W."/>
            <person name="Land M.L."/>
            <person name="Hauser L."/>
            <person name="Brettin T.S."/>
            <person name="Detter J.C."/>
            <person name="Han S."/>
            <person name="de Vos W.M."/>
            <person name="Janssen P.H."/>
            <person name="Smidt H."/>
        </authorList>
    </citation>
    <scope>NUCLEOTIDE SEQUENCE [LARGE SCALE GENOMIC DNA]</scope>
    <source>
        <strain evidence="3 4">Ellin514</strain>
    </source>
</reference>
<dbReference type="Proteomes" id="UP000003688">
    <property type="component" value="Unassembled WGS sequence"/>
</dbReference>
<evidence type="ECO:0000259" key="2">
    <source>
        <dbReference type="PROSITE" id="PS51977"/>
    </source>
</evidence>
<dbReference type="SUPFAM" id="SSF142921">
    <property type="entry name" value="WGR domain-like"/>
    <property type="match status" value="1"/>
</dbReference>
<dbReference type="PROSITE" id="PS51977">
    <property type="entry name" value="WGR"/>
    <property type="match status" value="1"/>
</dbReference>
<evidence type="ECO:0000313" key="3">
    <source>
        <dbReference type="EMBL" id="EEF59340.1"/>
    </source>
</evidence>
<dbReference type="InterPro" id="IPR008893">
    <property type="entry name" value="WGR_domain"/>
</dbReference>
<dbReference type="PANTHER" id="PTHR30634:SF13">
    <property type="entry name" value="PROTEIN YEHF"/>
    <property type="match status" value="1"/>
</dbReference>
<name>B9XLD7_PEDPL</name>
<dbReference type="InterPro" id="IPR049809">
    <property type="entry name" value="YehF/YfeS-like_WGR"/>
</dbReference>
<dbReference type="InterPro" id="IPR036930">
    <property type="entry name" value="WGR_dom_sf"/>
</dbReference>
<dbReference type="CDD" id="cd07996">
    <property type="entry name" value="WGR_MMR_like"/>
    <property type="match status" value="1"/>
</dbReference>
<gene>
    <name evidence="3" type="ORF">Cflav_PD1888</name>
</gene>
<accession>B9XLD7</accession>
<dbReference type="SMART" id="SM00773">
    <property type="entry name" value="WGR"/>
    <property type="match status" value="1"/>
</dbReference>
<dbReference type="Pfam" id="PF05406">
    <property type="entry name" value="WGR"/>
    <property type="match status" value="1"/>
</dbReference>